<protein>
    <submittedName>
        <fullName evidence="5">SDR family oxidoreductase</fullName>
    </submittedName>
</protein>
<dbReference type="SMART" id="SM00822">
    <property type="entry name" value="PKS_KR"/>
    <property type="match status" value="1"/>
</dbReference>
<evidence type="ECO:0000313" key="5">
    <source>
        <dbReference type="EMBL" id="NJP67604.1"/>
    </source>
</evidence>
<feature type="compositionally biased region" description="Polar residues" evidence="3">
    <location>
        <begin position="254"/>
        <end position="267"/>
    </location>
</feature>
<name>A0ABX1AKG2_9ACTN</name>
<dbReference type="PRINTS" id="PR00080">
    <property type="entry name" value="SDRFAMILY"/>
</dbReference>
<dbReference type="EMBL" id="JAAVJB010000124">
    <property type="protein sequence ID" value="NJP67604.1"/>
    <property type="molecule type" value="Genomic_DNA"/>
</dbReference>
<sequence>MTAQLKDRTALVAGASSGVGAAIALELARLGAGVALVARRPAELDAARARVAAEGVPSAAVVADLAQEGGAELAHAEAERTLGPVDILVNCAAAVQTAPVHEVRPKHWDLQMQLNVTVPFHLTRLSLPGMRERGWGRVVNISSAVSLERIAGTAPYAVTKQALNTLTELTDLENRGHGVRALALCLGWVGSRLSPDLSEYGVTPDDLLTAEHVATTVGQLVTMDPRISLGPVLRMEPTSPRAGTRASVERHVRSTATRSNRPTEVSP</sequence>
<dbReference type="PANTHER" id="PTHR42879:SF2">
    <property type="entry name" value="3-OXOACYL-[ACYL-CARRIER-PROTEIN] REDUCTASE FABG"/>
    <property type="match status" value="1"/>
</dbReference>
<accession>A0ABX1AKG2</accession>
<evidence type="ECO:0000259" key="4">
    <source>
        <dbReference type="SMART" id="SM00822"/>
    </source>
</evidence>
<dbReference type="PANTHER" id="PTHR42879">
    <property type="entry name" value="3-OXOACYL-(ACYL-CARRIER-PROTEIN) REDUCTASE"/>
    <property type="match status" value="1"/>
</dbReference>
<dbReference type="Gene3D" id="3.40.50.720">
    <property type="entry name" value="NAD(P)-binding Rossmann-like Domain"/>
    <property type="match status" value="1"/>
</dbReference>
<proteinExistence type="inferred from homology"/>
<dbReference type="InterPro" id="IPR050259">
    <property type="entry name" value="SDR"/>
</dbReference>
<dbReference type="SUPFAM" id="SSF51735">
    <property type="entry name" value="NAD(P)-binding Rossmann-fold domains"/>
    <property type="match status" value="1"/>
</dbReference>
<dbReference type="PRINTS" id="PR00081">
    <property type="entry name" value="GDHRDH"/>
</dbReference>
<feature type="domain" description="Ketoreductase" evidence="4">
    <location>
        <begin position="8"/>
        <end position="191"/>
    </location>
</feature>
<dbReference type="InterPro" id="IPR036291">
    <property type="entry name" value="NAD(P)-bd_dom_sf"/>
</dbReference>
<reference evidence="5 6" key="1">
    <citation type="submission" date="2020-03" db="EMBL/GenBank/DDBJ databases">
        <title>Draft genome of Streptomyces sp. ventii, isolated from the Axial Seamount in the Pacific Ocean, and resequencing of the two type strains Streptomyces lonarensis strain NCL 716 and Streptomyces bohaiensis strain 11A07.</title>
        <authorList>
            <person name="Loughran R.M."/>
            <person name="Pfannmuller K.M."/>
            <person name="Wasson B.J."/>
            <person name="Deadmond M.C."/>
            <person name="Paddock B.E."/>
            <person name="Koyack M.J."/>
            <person name="Gallegos D.A."/>
            <person name="Mitchell E.A."/>
            <person name="Ushijima B."/>
            <person name="Saw J.H."/>
            <person name="Mcphail K.L."/>
            <person name="Videau P."/>
        </authorList>
    </citation>
    <scope>NUCLEOTIDE SEQUENCE [LARGE SCALE GENOMIC DNA]</scope>
    <source>
        <strain evidence="6">5675061</strain>
    </source>
</reference>
<evidence type="ECO:0000256" key="3">
    <source>
        <dbReference type="SAM" id="MobiDB-lite"/>
    </source>
</evidence>
<organism evidence="5 6">
    <name type="scientific">Streptomyces spiramenti</name>
    <dbReference type="NCBI Taxonomy" id="2720606"/>
    <lineage>
        <taxon>Bacteria</taxon>
        <taxon>Bacillati</taxon>
        <taxon>Actinomycetota</taxon>
        <taxon>Actinomycetes</taxon>
        <taxon>Kitasatosporales</taxon>
        <taxon>Streptomycetaceae</taxon>
        <taxon>Streptomyces</taxon>
    </lineage>
</organism>
<keyword evidence="6" id="KW-1185">Reference proteome</keyword>
<evidence type="ECO:0000256" key="2">
    <source>
        <dbReference type="RuleBase" id="RU000363"/>
    </source>
</evidence>
<evidence type="ECO:0000313" key="6">
    <source>
        <dbReference type="Proteomes" id="UP000746503"/>
    </source>
</evidence>
<comment type="similarity">
    <text evidence="1 2">Belongs to the short-chain dehydrogenases/reductases (SDR) family.</text>
</comment>
<dbReference type="Proteomes" id="UP000746503">
    <property type="component" value="Unassembled WGS sequence"/>
</dbReference>
<dbReference type="Pfam" id="PF00106">
    <property type="entry name" value="adh_short"/>
    <property type="match status" value="1"/>
</dbReference>
<gene>
    <name evidence="5" type="ORF">HCJ92_15150</name>
</gene>
<dbReference type="InterPro" id="IPR002347">
    <property type="entry name" value="SDR_fam"/>
</dbReference>
<dbReference type="RefSeq" id="WP_167934124.1">
    <property type="nucleotide sequence ID" value="NZ_JAAVJB010000124.1"/>
</dbReference>
<evidence type="ECO:0000256" key="1">
    <source>
        <dbReference type="ARBA" id="ARBA00006484"/>
    </source>
</evidence>
<dbReference type="InterPro" id="IPR057326">
    <property type="entry name" value="KR_dom"/>
</dbReference>
<comment type="caution">
    <text evidence="5">The sequence shown here is derived from an EMBL/GenBank/DDBJ whole genome shotgun (WGS) entry which is preliminary data.</text>
</comment>
<feature type="region of interest" description="Disordered" evidence="3">
    <location>
        <begin position="231"/>
        <end position="267"/>
    </location>
</feature>
<dbReference type="CDD" id="cd05233">
    <property type="entry name" value="SDR_c"/>
    <property type="match status" value="1"/>
</dbReference>